<evidence type="ECO:0000259" key="8">
    <source>
        <dbReference type="PROSITE" id="PS50850"/>
    </source>
</evidence>
<keyword evidence="3 7" id="KW-0812">Transmembrane</keyword>
<feature type="transmembrane region" description="Helical" evidence="7">
    <location>
        <begin position="95"/>
        <end position="116"/>
    </location>
</feature>
<feature type="region of interest" description="Disordered" evidence="6">
    <location>
        <begin position="184"/>
        <end position="215"/>
    </location>
</feature>
<protein>
    <submittedName>
        <fullName evidence="9">MFS transporter</fullName>
    </submittedName>
</protein>
<name>A0ABX8BL74_9ACTN</name>
<dbReference type="InterPro" id="IPR050189">
    <property type="entry name" value="MFS_Efflux_Transporters"/>
</dbReference>
<dbReference type="InterPro" id="IPR036259">
    <property type="entry name" value="MFS_trans_sf"/>
</dbReference>
<keyword evidence="4 7" id="KW-1133">Transmembrane helix</keyword>
<evidence type="ECO:0000256" key="1">
    <source>
        <dbReference type="ARBA" id="ARBA00004651"/>
    </source>
</evidence>
<evidence type="ECO:0000256" key="2">
    <source>
        <dbReference type="ARBA" id="ARBA00022475"/>
    </source>
</evidence>
<feature type="transmembrane region" description="Helical" evidence="7">
    <location>
        <begin position="292"/>
        <end position="314"/>
    </location>
</feature>
<dbReference type="RefSeq" id="WP_220562394.1">
    <property type="nucleotide sequence ID" value="NZ_CP074133.1"/>
</dbReference>
<feature type="transmembrane region" description="Helical" evidence="7">
    <location>
        <begin position="230"/>
        <end position="253"/>
    </location>
</feature>
<evidence type="ECO:0000256" key="3">
    <source>
        <dbReference type="ARBA" id="ARBA00022692"/>
    </source>
</evidence>
<accession>A0ABX8BL74</accession>
<dbReference type="InterPro" id="IPR020846">
    <property type="entry name" value="MFS_dom"/>
</dbReference>
<evidence type="ECO:0000313" key="10">
    <source>
        <dbReference type="Proteomes" id="UP000676079"/>
    </source>
</evidence>
<dbReference type="CDD" id="cd17324">
    <property type="entry name" value="MFS_NepI_like"/>
    <property type="match status" value="1"/>
</dbReference>
<dbReference type="Pfam" id="PF07690">
    <property type="entry name" value="MFS_1"/>
    <property type="match status" value="1"/>
</dbReference>
<proteinExistence type="predicted"/>
<dbReference type="Proteomes" id="UP000676079">
    <property type="component" value="Chromosome"/>
</dbReference>
<organism evidence="9 10">
    <name type="scientific">Nocardiopsis changdeensis</name>
    <dbReference type="NCBI Taxonomy" id="2831969"/>
    <lineage>
        <taxon>Bacteria</taxon>
        <taxon>Bacillati</taxon>
        <taxon>Actinomycetota</taxon>
        <taxon>Actinomycetes</taxon>
        <taxon>Streptosporangiales</taxon>
        <taxon>Nocardiopsidaceae</taxon>
        <taxon>Nocardiopsis</taxon>
    </lineage>
</organism>
<feature type="transmembrane region" description="Helical" evidence="7">
    <location>
        <begin position="320"/>
        <end position="339"/>
    </location>
</feature>
<evidence type="ECO:0000256" key="4">
    <source>
        <dbReference type="ARBA" id="ARBA00022989"/>
    </source>
</evidence>
<dbReference type="Gene3D" id="1.20.1250.20">
    <property type="entry name" value="MFS general substrate transporter like domains"/>
    <property type="match status" value="1"/>
</dbReference>
<keyword evidence="5 7" id="KW-0472">Membrane</keyword>
<feature type="transmembrane region" description="Helical" evidence="7">
    <location>
        <begin position="128"/>
        <end position="146"/>
    </location>
</feature>
<sequence length="423" mass="41912">MPPAVPLLALGLFTMVTSEFLVGGLMPQMAEDLGTSVTRIGHLITAFALAMALGGPAAALAVRRLRPDRALLALFAVFLLGNALAALAWSYPAVFVARVLTGAAAGGFFGVAVSTASRLVPAHLRGRAVGTALQGVMVGTLLGLPLSTLLGGWLGWRAAFAAVGVLTVAVAAATARYLPRLEPTATAHGHGGRTDGGTGGGIDAGDGADGAGTAKRAGTGEAAALRDPRLWAVMATSTLIISATFSAFSYFTPILTEVTGLPRELVPLLLFGYGAATVAGTAVVGRLASSHAVAAIVAGLALNTVFLTGFALFAASPVPALVAMAGIGLVGITLNPAMVTRVQRVGGAGTMVNTAHSSFITLGVVVGSWAGGEGIAAFGLRAPLWIGAALALLALLAMAPAVLASRRSGSPAGAAAVSASGQI</sequence>
<keyword evidence="2" id="KW-1003">Cell membrane</keyword>
<feature type="transmembrane region" description="Helical" evidence="7">
    <location>
        <begin position="42"/>
        <end position="62"/>
    </location>
</feature>
<dbReference type="PANTHER" id="PTHR43124">
    <property type="entry name" value="PURINE EFFLUX PUMP PBUE"/>
    <property type="match status" value="1"/>
</dbReference>
<feature type="compositionally biased region" description="Gly residues" evidence="6">
    <location>
        <begin position="194"/>
        <end position="210"/>
    </location>
</feature>
<feature type="transmembrane region" description="Helical" evidence="7">
    <location>
        <begin position="158"/>
        <end position="178"/>
    </location>
</feature>
<evidence type="ECO:0000313" key="9">
    <source>
        <dbReference type="EMBL" id="QUX21173.1"/>
    </source>
</evidence>
<dbReference type="SUPFAM" id="SSF103473">
    <property type="entry name" value="MFS general substrate transporter"/>
    <property type="match status" value="1"/>
</dbReference>
<evidence type="ECO:0000256" key="7">
    <source>
        <dbReference type="SAM" id="Phobius"/>
    </source>
</evidence>
<evidence type="ECO:0000256" key="6">
    <source>
        <dbReference type="SAM" id="MobiDB-lite"/>
    </source>
</evidence>
<comment type="subcellular location">
    <subcellularLocation>
        <location evidence="1">Cell membrane</location>
        <topology evidence="1">Multi-pass membrane protein</topology>
    </subcellularLocation>
</comment>
<feature type="domain" description="Major facilitator superfamily (MFS) profile" evidence="8">
    <location>
        <begin position="4"/>
        <end position="406"/>
    </location>
</feature>
<feature type="transmembrane region" description="Helical" evidence="7">
    <location>
        <begin position="69"/>
        <end position="89"/>
    </location>
</feature>
<dbReference type="PROSITE" id="PS50850">
    <property type="entry name" value="MFS"/>
    <property type="match status" value="1"/>
</dbReference>
<keyword evidence="10" id="KW-1185">Reference proteome</keyword>
<evidence type="ECO:0000256" key="5">
    <source>
        <dbReference type="ARBA" id="ARBA00023136"/>
    </source>
</evidence>
<gene>
    <name evidence="9" type="ORF">KGD84_22385</name>
</gene>
<dbReference type="InterPro" id="IPR011701">
    <property type="entry name" value="MFS"/>
</dbReference>
<dbReference type="PANTHER" id="PTHR43124:SF8">
    <property type="entry name" value="INNER MEMBRANE TRANSPORT PROTEIN YDHP"/>
    <property type="match status" value="1"/>
</dbReference>
<reference evidence="9 10" key="1">
    <citation type="submission" date="2021-05" db="EMBL/GenBank/DDBJ databases">
        <title>Direct Submission.</title>
        <authorList>
            <person name="Li K."/>
            <person name="Gao J."/>
        </authorList>
    </citation>
    <scope>NUCLEOTIDE SEQUENCE [LARGE SCALE GENOMIC DNA]</scope>
    <source>
        <strain evidence="9 10">Mg02</strain>
    </source>
</reference>
<feature type="transmembrane region" description="Helical" evidence="7">
    <location>
        <begin position="351"/>
        <end position="370"/>
    </location>
</feature>
<feature type="transmembrane region" description="Helical" evidence="7">
    <location>
        <begin position="382"/>
        <end position="403"/>
    </location>
</feature>
<dbReference type="EMBL" id="CP074133">
    <property type="protein sequence ID" value="QUX21173.1"/>
    <property type="molecule type" value="Genomic_DNA"/>
</dbReference>
<feature type="transmembrane region" description="Helical" evidence="7">
    <location>
        <begin position="265"/>
        <end position="285"/>
    </location>
</feature>